<comment type="caution">
    <text evidence="9">The sequence shown here is derived from an EMBL/GenBank/DDBJ whole genome shotgun (WGS) entry which is preliminary data.</text>
</comment>
<name>A0A8J7IG69_9FLAO</name>
<evidence type="ECO:0000256" key="5">
    <source>
        <dbReference type="ARBA" id="ARBA00023136"/>
    </source>
</evidence>
<keyword evidence="5 7" id="KW-0472">Membrane</keyword>
<dbReference type="AlphaFoldDB" id="A0A8J7IG69"/>
<keyword evidence="10" id="KW-1185">Reference proteome</keyword>
<keyword evidence="9" id="KW-0675">Receptor</keyword>
<comment type="subcellular location">
    <subcellularLocation>
        <location evidence="1 7">Cell outer membrane</location>
        <topology evidence="1 7">Multi-pass membrane protein</topology>
    </subcellularLocation>
</comment>
<gene>
    <name evidence="9" type="ORF">JF259_11970</name>
</gene>
<sequence>MKKTTMSMFFDSEKLRKINLKMKLTTLFLLVSLLKIQANTYSQNTKISLDLENTSVQNVFNTIESSSDFRFLYNHLKVDLDRKVSIHVKKERIADILKSLFADTDVYFTVKKKLIILKTGKKKDDTNTVVTAPFQQTVNGKITDINGVPLPGASILVKGTTNGVQTDFDGNFTLNITTENAVLVISYIGYTTKEIPVNNQTSITVSLEENAAELDEVVVVGYGTQKKVNLTGSVVTVTEEEFENRNVSNAVQALQGKVAGLRVTQTTGAPGNEDITFQLRGVNSFSSDPDISSVDKNKPLILINGLVGSMADLDPAFIESVTVLKDAASASIYGARAANGVILVTTKKGASDGTSITYTGRVMNQSMINQLKRDWNSVNFMEKVNAWVAPYTGRFYSDEVINNFRNNPNSDEFPNFNHEDFYLHDVTIQSHNLQIGGTAGKTRYNVGVGHWDQDGIADGFTFKKTNALINVESQVNDFFKVGAYINGTISKRTEPYNGERDYLMGILSQSPTYKPWLLDGSGRYAGSNNGTQAESVGYADISSKNAYAISNNKNALTYDDRFAINANAFLDIELLEGLNWYTKFGADITQSDYKNRRPILRMYSYRSGEFQGNLDNIGSEQLIHRVGKQEHYTIFSHLNYQKTINEDHNFGLMIGASQETDKFEFIEGVRRGFASPNLDVLSGAPSSGQTTAGNIEEFTLRSLFGRFTYNYKSKYLIEANFRRDGSSRFHKDNRYGVFPSFSAGWNASKEDFLSDVDWLSNLKIRVSYGLMGNDLVGLYPYQSVLSLGKDYPFANLLQGGAIREGLSNPDIRWEETEVTDIGFDLAMFNNRFTLTFDYYDKTTDGILRLAQLPLTSGLQPPFVNEGVVNNKGFEIVTGYQNTINDFSYGVNFNLSAYKNKLVKFGARTFDLNAMIEGKEINRYFMYQGDGIYQSQAEIDNGPTPRWPAAPGDVRLKDIDGDGAITPDDRVDVDGVNPDFFYGFELTAKWKNFDFSAFFQGEQGRKVLVNNEWSLVLPFSVHGANPITWWDDAWTPENPSTTKPRAIWYGAPEGQSIKEPTTFWLRDASYLRLKNLNIGYTLPSELMDKIFLDKVRLFFNAENLLTFSKFEFGDPERPGDNLYPMFRTLTVGATIKF</sequence>
<dbReference type="SUPFAM" id="SSF56935">
    <property type="entry name" value="Porins"/>
    <property type="match status" value="1"/>
</dbReference>
<reference evidence="9" key="1">
    <citation type="submission" date="2020-12" db="EMBL/GenBank/DDBJ databases">
        <title>Snuella sp. nov., isolated from sediment in Incheon.</title>
        <authorList>
            <person name="Kim W."/>
        </authorList>
    </citation>
    <scope>NUCLEOTIDE SEQUENCE</scope>
    <source>
        <strain evidence="9">CAU 1569</strain>
    </source>
</reference>
<dbReference type="Gene3D" id="2.60.40.1120">
    <property type="entry name" value="Carboxypeptidase-like, regulatory domain"/>
    <property type="match status" value="1"/>
</dbReference>
<keyword evidence="6 7" id="KW-0998">Cell outer membrane</keyword>
<feature type="domain" description="TonB-dependent receptor plug" evidence="8">
    <location>
        <begin position="227"/>
        <end position="341"/>
    </location>
</feature>
<dbReference type="InterPro" id="IPR023996">
    <property type="entry name" value="TonB-dep_OMP_SusC/RagA"/>
</dbReference>
<dbReference type="EMBL" id="JAELVQ010000015">
    <property type="protein sequence ID" value="MBJ6368807.1"/>
    <property type="molecule type" value="Genomic_DNA"/>
</dbReference>
<dbReference type="PROSITE" id="PS52016">
    <property type="entry name" value="TONB_DEPENDENT_REC_3"/>
    <property type="match status" value="1"/>
</dbReference>
<dbReference type="InterPro" id="IPR008969">
    <property type="entry name" value="CarboxyPept-like_regulatory"/>
</dbReference>
<dbReference type="Proteomes" id="UP000610931">
    <property type="component" value="Unassembled WGS sequence"/>
</dbReference>
<dbReference type="RefSeq" id="WP_199115565.1">
    <property type="nucleotide sequence ID" value="NZ_JAELVQ010000015.1"/>
</dbReference>
<evidence type="ECO:0000256" key="7">
    <source>
        <dbReference type="PROSITE-ProRule" id="PRU01360"/>
    </source>
</evidence>
<accession>A0A8J7IG69</accession>
<dbReference type="InterPro" id="IPR039426">
    <property type="entry name" value="TonB-dep_rcpt-like"/>
</dbReference>
<dbReference type="InterPro" id="IPR037066">
    <property type="entry name" value="Plug_dom_sf"/>
</dbReference>
<evidence type="ECO:0000256" key="2">
    <source>
        <dbReference type="ARBA" id="ARBA00022448"/>
    </source>
</evidence>
<dbReference type="InterPro" id="IPR012910">
    <property type="entry name" value="Plug_dom"/>
</dbReference>
<dbReference type="Gene3D" id="2.170.130.10">
    <property type="entry name" value="TonB-dependent receptor, plug domain"/>
    <property type="match status" value="1"/>
</dbReference>
<dbReference type="InterPro" id="IPR023997">
    <property type="entry name" value="TonB-dep_OMP_SusC/RagA_CS"/>
</dbReference>
<dbReference type="GO" id="GO:0009279">
    <property type="term" value="C:cell outer membrane"/>
    <property type="evidence" value="ECO:0007669"/>
    <property type="project" value="UniProtKB-SubCell"/>
</dbReference>
<dbReference type="FunFam" id="2.60.40.1120:FF:000003">
    <property type="entry name" value="Outer membrane protein Omp121"/>
    <property type="match status" value="1"/>
</dbReference>
<keyword evidence="3 7" id="KW-1134">Transmembrane beta strand</keyword>
<organism evidence="9 10">
    <name type="scientific">Snuella sedimenti</name>
    <dbReference type="NCBI Taxonomy" id="2798802"/>
    <lineage>
        <taxon>Bacteria</taxon>
        <taxon>Pseudomonadati</taxon>
        <taxon>Bacteroidota</taxon>
        <taxon>Flavobacteriia</taxon>
        <taxon>Flavobacteriales</taxon>
        <taxon>Flavobacteriaceae</taxon>
        <taxon>Snuella</taxon>
    </lineage>
</organism>
<dbReference type="InterPro" id="IPR036942">
    <property type="entry name" value="Beta-barrel_TonB_sf"/>
</dbReference>
<evidence type="ECO:0000256" key="4">
    <source>
        <dbReference type="ARBA" id="ARBA00022692"/>
    </source>
</evidence>
<dbReference type="Pfam" id="PF07715">
    <property type="entry name" value="Plug"/>
    <property type="match status" value="1"/>
</dbReference>
<dbReference type="Gene3D" id="2.40.170.20">
    <property type="entry name" value="TonB-dependent receptor, beta-barrel domain"/>
    <property type="match status" value="1"/>
</dbReference>
<dbReference type="NCBIfam" id="TIGR04056">
    <property type="entry name" value="OMP_RagA_SusC"/>
    <property type="match status" value="1"/>
</dbReference>
<keyword evidence="4 7" id="KW-0812">Transmembrane</keyword>
<dbReference type="NCBIfam" id="TIGR04057">
    <property type="entry name" value="SusC_RagA_signa"/>
    <property type="match status" value="1"/>
</dbReference>
<comment type="similarity">
    <text evidence="7">Belongs to the TonB-dependent receptor family.</text>
</comment>
<keyword evidence="2 7" id="KW-0813">Transport</keyword>
<proteinExistence type="inferred from homology"/>
<evidence type="ECO:0000313" key="10">
    <source>
        <dbReference type="Proteomes" id="UP000610931"/>
    </source>
</evidence>
<dbReference type="Pfam" id="PF13715">
    <property type="entry name" value="CarbopepD_reg_2"/>
    <property type="match status" value="1"/>
</dbReference>
<evidence type="ECO:0000313" key="9">
    <source>
        <dbReference type="EMBL" id="MBJ6368807.1"/>
    </source>
</evidence>
<protein>
    <submittedName>
        <fullName evidence="9">TonB-dependent receptor</fullName>
    </submittedName>
</protein>
<evidence type="ECO:0000259" key="8">
    <source>
        <dbReference type="Pfam" id="PF07715"/>
    </source>
</evidence>
<evidence type="ECO:0000256" key="1">
    <source>
        <dbReference type="ARBA" id="ARBA00004571"/>
    </source>
</evidence>
<evidence type="ECO:0000256" key="6">
    <source>
        <dbReference type="ARBA" id="ARBA00023237"/>
    </source>
</evidence>
<evidence type="ECO:0000256" key="3">
    <source>
        <dbReference type="ARBA" id="ARBA00022452"/>
    </source>
</evidence>
<dbReference type="SUPFAM" id="SSF49464">
    <property type="entry name" value="Carboxypeptidase regulatory domain-like"/>
    <property type="match status" value="1"/>
</dbReference>